<keyword evidence="6 7" id="KW-0456">Lyase</keyword>
<dbReference type="EMBL" id="MCFE01000494">
    <property type="protein sequence ID" value="ORX88835.1"/>
    <property type="molecule type" value="Genomic_DNA"/>
</dbReference>
<dbReference type="Pfam" id="PF01242">
    <property type="entry name" value="PTPS"/>
    <property type="match status" value="1"/>
</dbReference>
<comment type="caution">
    <text evidence="10">The sequence shown here is derived from an EMBL/GenBank/DDBJ whole genome shotgun (WGS) entry which is preliminary data.</text>
</comment>
<feature type="active site" description="Proton acceptor" evidence="8">
    <location>
        <position position="35"/>
    </location>
</feature>
<dbReference type="PROSITE" id="PS00987">
    <property type="entry name" value="PTPS_1"/>
    <property type="match status" value="1"/>
</dbReference>
<dbReference type="InParanoid" id="A0A1Y1XT20"/>
<gene>
    <name evidence="10" type="ORF">K493DRAFT_235419</name>
</gene>
<accession>A0A1Y1XT20</accession>
<evidence type="ECO:0000313" key="10">
    <source>
        <dbReference type="EMBL" id="ORX88835.1"/>
    </source>
</evidence>
<dbReference type="InterPro" id="IPR022470">
    <property type="entry name" value="PTPS_Cys_AS"/>
</dbReference>
<dbReference type="UniPathway" id="UPA00849">
    <property type="reaction ID" value="UER00819"/>
</dbReference>
<sequence>MVTAYVCRTVSFSAAHRLHSRHFTAEENQVIYGKCNNPNGHGHNYKVKVTVKGEIDPTTGMVINLTDLKKAMNLVIIDALDHRNLDMDVHYFKDKPSTTENLAVLIWKSMQEQLQSGQLYEVHIQETENNTIVFRGEGL</sequence>
<feature type="active site" description="Charge relay system" evidence="8">
    <location>
        <position position="126"/>
    </location>
</feature>
<dbReference type="GO" id="GO:0006729">
    <property type="term" value="P:tetrahydrobiopterin biosynthetic process"/>
    <property type="evidence" value="ECO:0007669"/>
    <property type="project" value="UniProtKB-UniPathway"/>
</dbReference>
<dbReference type="CDD" id="cd00470">
    <property type="entry name" value="PTPS"/>
    <property type="match status" value="1"/>
</dbReference>
<dbReference type="Proteomes" id="UP000193498">
    <property type="component" value="Unassembled WGS sequence"/>
</dbReference>
<evidence type="ECO:0000256" key="9">
    <source>
        <dbReference type="PIRSR" id="PIRSR006113-2"/>
    </source>
</evidence>
<comment type="pathway">
    <text evidence="1 7">Cofactor biosynthesis; tetrahydrobiopterin biosynthesis; tetrahydrobiopterin from 7,8-dihydroneopterin triphosphate: step 1/3.</text>
</comment>
<dbReference type="OrthoDB" id="14045at2759"/>
<dbReference type="InterPro" id="IPR007115">
    <property type="entry name" value="6-PTP_synth/QueD"/>
</dbReference>
<protein>
    <recommendedName>
        <fullName evidence="7">6-pyruvoyl tetrahydrobiopterin synthase</fullName>
        <shortName evidence="7">PTP synthase</shortName>
        <shortName evidence="7">PTPS</shortName>
        <ecNumber evidence="7">4.2.3.12</ecNumber>
    </recommendedName>
</protein>
<comment type="cofactor">
    <cofactor evidence="7 9">
        <name>Zn(2+)</name>
        <dbReference type="ChEBI" id="CHEBI:29105"/>
    </cofactor>
    <text evidence="7 9">Binds 1 zinc ion per subunit.</text>
</comment>
<feature type="binding site" evidence="9">
    <location>
        <position position="16"/>
    </location>
    <ligand>
        <name>Zn(2+)</name>
        <dbReference type="ChEBI" id="CHEBI:29105"/>
    </ligand>
</feature>
<feature type="active site" description="Charge relay system" evidence="8">
    <location>
        <position position="82"/>
    </location>
</feature>
<comment type="similarity">
    <text evidence="2 7">Belongs to the PTPS family.</text>
</comment>
<dbReference type="GO" id="GO:0046872">
    <property type="term" value="F:metal ion binding"/>
    <property type="evidence" value="ECO:0007669"/>
    <property type="project" value="UniProtKB-KW"/>
</dbReference>
<dbReference type="InterPro" id="IPR038418">
    <property type="entry name" value="6-PTP_synth/QueD_sf"/>
</dbReference>
<dbReference type="EC" id="4.2.3.12" evidence="7"/>
<evidence type="ECO:0000256" key="7">
    <source>
        <dbReference type="PIRNR" id="PIRNR006113"/>
    </source>
</evidence>
<proteinExistence type="inferred from homology"/>
<organism evidence="10 11">
    <name type="scientific">Basidiobolus meristosporus CBS 931.73</name>
    <dbReference type="NCBI Taxonomy" id="1314790"/>
    <lineage>
        <taxon>Eukaryota</taxon>
        <taxon>Fungi</taxon>
        <taxon>Fungi incertae sedis</taxon>
        <taxon>Zoopagomycota</taxon>
        <taxon>Entomophthoromycotina</taxon>
        <taxon>Basidiobolomycetes</taxon>
        <taxon>Basidiobolales</taxon>
        <taxon>Basidiobolaceae</taxon>
        <taxon>Basidiobolus</taxon>
    </lineage>
</organism>
<evidence type="ECO:0000313" key="11">
    <source>
        <dbReference type="Proteomes" id="UP000193498"/>
    </source>
</evidence>
<evidence type="ECO:0000256" key="3">
    <source>
        <dbReference type="ARBA" id="ARBA00022723"/>
    </source>
</evidence>
<comment type="catalytic activity">
    <reaction evidence="7">
        <text>7,8-dihydroneopterin 3'-triphosphate = 6-pyruvoyl-5,6,7,8-tetrahydropterin + triphosphate + H(+)</text>
        <dbReference type="Rhea" id="RHEA:22048"/>
        <dbReference type="ChEBI" id="CHEBI:15378"/>
        <dbReference type="ChEBI" id="CHEBI:18036"/>
        <dbReference type="ChEBI" id="CHEBI:58462"/>
        <dbReference type="ChEBI" id="CHEBI:136564"/>
        <dbReference type="EC" id="4.2.3.12"/>
    </reaction>
</comment>
<evidence type="ECO:0000256" key="8">
    <source>
        <dbReference type="PIRSR" id="PIRSR006113-1"/>
    </source>
</evidence>
<evidence type="ECO:0000256" key="5">
    <source>
        <dbReference type="ARBA" id="ARBA00023007"/>
    </source>
</evidence>
<keyword evidence="5 7" id="KW-0783">Tetrahydrobiopterin biosynthesis</keyword>
<keyword evidence="11" id="KW-1185">Reference proteome</keyword>
<dbReference type="GO" id="GO:0005739">
    <property type="term" value="C:mitochondrion"/>
    <property type="evidence" value="ECO:0007669"/>
    <property type="project" value="TreeGrafter"/>
</dbReference>
<reference evidence="10 11" key="1">
    <citation type="submission" date="2016-07" db="EMBL/GenBank/DDBJ databases">
        <title>Pervasive Adenine N6-methylation of Active Genes in Fungi.</title>
        <authorList>
            <consortium name="DOE Joint Genome Institute"/>
            <person name="Mondo S.J."/>
            <person name="Dannebaum R.O."/>
            <person name="Kuo R.C."/>
            <person name="Labutti K."/>
            <person name="Haridas S."/>
            <person name="Kuo A."/>
            <person name="Salamov A."/>
            <person name="Ahrendt S.R."/>
            <person name="Lipzen A."/>
            <person name="Sullivan W."/>
            <person name="Andreopoulos W.B."/>
            <person name="Clum A."/>
            <person name="Lindquist E."/>
            <person name="Daum C."/>
            <person name="Ramamoorthy G.K."/>
            <person name="Gryganskyi A."/>
            <person name="Culley D."/>
            <person name="Magnuson J.K."/>
            <person name="James T.Y."/>
            <person name="O'Malley M.A."/>
            <person name="Stajich J.E."/>
            <person name="Spatafora J.W."/>
            <person name="Visel A."/>
            <person name="Grigoriev I.V."/>
        </authorList>
    </citation>
    <scope>NUCLEOTIDE SEQUENCE [LARGE SCALE GENOMIC DNA]</scope>
    <source>
        <strain evidence="10 11">CBS 931.73</strain>
    </source>
</reference>
<dbReference type="Gene3D" id="3.30.479.10">
    <property type="entry name" value="6-pyruvoyl tetrahydropterin synthase/QueD"/>
    <property type="match status" value="1"/>
</dbReference>
<dbReference type="FunFam" id="3.30.479.10:FF:000003">
    <property type="entry name" value="6-pyruvoyl tetrahydrobiopterin synthase"/>
    <property type="match status" value="1"/>
</dbReference>
<dbReference type="PIRSF" id="PIRSF006113">
    <property type="entry name" value="PTP_synth"/>
    <property type="match status" value="1"/>
</dbReference>
<dbReference type="AlphaFoldDB" id="A0A1Y1XT20"/>
<keyword evidence="3 7" id="KW-0479">Metal-binding</keyword>
<feature type="binding site" evidence="9">
    <location>
        <position position="43"/>
    </location>
    <ligand>
        <name>Zn(2+)</name>
        <dbReference type="ChEBI" id="CHEBI:29105"/>
    </ligand>
</feature>
<dbReference type="PANTHER" id="PTHR12589:SF7">
    <property type="entry name" value="6-PYRUVOYL TETRAHYDROBIOPTERIN SYNTHASE"/>
    <property type="match status" value="1"/>
</dbReference>
<evidence type="ECO:0000256" key="1">
    <source>
        <dbReference type="ARBA" id="ARBA00005126"/>
    </source>
</evidence>
<keyword evidence="4 7" id="KW-0862">Zinc</keyword>
<name>A0A1Y1XT20_9FUNG</name>
<feature type="binding site" evidence="9">
    <location>
        <position position="41"/>
    </location>
    <ligand>
        <name>Zn(2+)</name>
        <dbReference type="ChEBI" id="CHEBI:29105"/>
    </ligand>
</feature>
<evidence type="ECO:0000256" key="4">
    <source>
        <dbReference type="ARBA" id="ARBA00022833"/>
    </source>
</evidence>
<evidence type="ECO:0000256" key="2">
    <source>
        <dbReference type="ARBA" id="ARBA00009164"/>
    </source>
</evidence>
<dbReference type="SUPFAM" id="SSF55620">
    <property type="entry name" value="Tetrahydrobiopterin biosynthesis enzymes-like"/>
    <property type="match status" value="1"/>
</dbReference>
<dbReference type="GO" id="GO:0003874">
    <property type="term" value="F:6-pyruvoyltetrahydropterin synthase activity"/>
    <property type="evidence" value="ECO:0007669"/>
    <property type="project" value="UniProtKB-EC"/>
</dbReference>
<dbReference type="PANTHER" id="PTHR12589">
    <property type="entry name" value="PYRUVOYL TETRAHYDROBIOPTERIN SYNTHASE"/>
    <property type="match status" value="1"/>
</dbReference>
<dbReference type="STRING" id="1314790.A0A1Y1XT20"/>
<evidence type="ECO:0000256" key="6">
    <source>
        <dbReference type="ARBA" id="ARBA00023239"/>
    </source>
</evidence>